<gene>
    <name evidence="2" type="primary">LOC108682808</name>
</gene>
<dbReference type="GeneID" id="108682808"/>
<dbReference type="KEGG" id="hazt:108682808"/>
<sequence length="237" mass="23934">MLARVESREPCGDIASAETDGSLNVVHASEDLRKKLWASGGIHTIFADSLDFWPDLYGTSGISESSSRLYQPGDIKIELGTVFLLMLQLLIVTTDKAVISAVATAVVTAVTAVVPVGNAAAATAVVPVGNAAAATAVVPVGNAAAATAVVPVVNAAAATAVVPAVNAAAAATAVVPVVNAAAATSVVRSRLAIIELDIEAADSFIASLLGPPLNARLELNITELSSQAAEFDDNHLF</sequence>
<dbReference type="RefSeq" id="XP_018027537.1">
    <property type="nucleotide sequence ID" value="XM_018172048.1"/>
</dbReference>
<organism evidence="1 2">
    <name type="scientific">Hyalella azteca</name>
    <name type="common">Amphipod</name>
    <dbReference type="NCBI Taxonomy" id="294128"/>
    <lineage>
        <taxon>Eukaryota</taxon>
        <taxon>Metazoa</taxon>
        <taxon>Ecdysozoa</taxon>
        <taxon>Arthropoda</taxon>
        <taxon>Crustacea</taxon>
        <taxon>Multicrustacea</taxon>
        <taxon>Malacostraca</taxon>
        <taxon>Eumalacostraca</taxon>
        <taxon>Peracarida</taxon>
        <taxon>Amphipoda</taxon>
        <taxon>Senticaudata</taxon>
        <taxon>Talitrida</taxon>
        <taxon>Talitroidea</taxon>
        <taxon>Hyalellidae</taxon>
        <taxon>Hyalella</taxon>
    </lineage>
</organism>
<dbReference type="Proteomes" id="UP000694843">
    <property type="component" value="Unplaced"/>
</dbReference>
<protein>
    <submittedName>
        <fullName evidence="2">Uncharacterized protein LOC108682808</fullName>
    </submittedName>
</protein>
<evidence type="ECO:0000313" key="1">
    <source>
        <dbReference type="Proteomes" id="UP000694843"/>
    </source>
</evidence>
<name>A0A8B7PQJ1_HYAAZ</name>
<accession>A0A8B7PQJ1</accession>
<dbReference type="AlphaFoldDB" id="A0A8B7PQJ1"/>
<reference evidence="2" key="1">
    <citation type="submission" date="2025-08" db="UniProtKB">
        <authorList>
            <consortium name="RefSeq"/>
        </authorList>
    </citation>
    <scope>IDENTIFICATION</scope>
    <source>
        <tissue evidence="2">Whole organism</tissue>
    </source>
</reference>
<keyword evidence="1" id="KW-1185">Reference proteome</keyword>
<proteinExistence type="predicted"/>
<evidence type="ECO:0000313" key="2">
    <source>
        <dbReference type="RefSeq" id="XP_018027537.1"/>
    </source>
</evidence>